<protein>
    <submittedName>
        <fullName evidence="2">Uncharacterized protein LOC100373182</fullName>
    </submittedName>
</protein>
<dbReference type="RefSeq" id="XP_006820862.1">
    <property type="nucleotide sequence ID" value="XM_006820799.1"/>
</dbReference>
<gene>
    <name evidence="2" type="primary">LOC100373182</name>
</gene>
<evidence type="ECO:0000313" key="2">
    <source>
        <dbReference type="RefSeq" id="XP_006820862.1"/>
    </source>
</evidence>
<accession>A0ABM0MLH1</accession>
<proteinExistence type="predicted"/>
<sequence>MQEKELNRVEEYLGLSVQKNGGSEKEVVKRVQVGWSTWKKITGVMCDRKVPVKLKGRLHKVIVIPVMLYGVEAVTVTKAQERKMEVAEMKMLRFSLGNTRLNRIQNEEVGRRLGITELGHKLRKTRLVAWTCGEKGKRHVLKTECVTW</sequence>
<reference evidence="2" key="1">
    <citation type="submission" date="2025-08" db="UniProtKB">
        <authorList>
            <consortium name="RefSeq"/>
        </authorList>
    </citation>
    <scope>IDENTIFICATION</scope>
    <source>
        <tissue evidence="2">Testes</tissue>
    </source>
</reference>
<organism evidence="1 2">
    <name type="scientific">Saccoglossus kowalevskii</name>
    <name type="common">Acorn worm</name>
    <dbReference type="NCBI Taxonomy" id="10224"/>
    <lineage>
        <taxon>Eukaryota</taxon>
        <taxon>Metazoa</taxon>
        <taxon>Hemichordata</taxon>
        <taxon>Enteropneusta</taxon>
        <taxon>Harrimaniidae</taxon>
        <taxon>Saccoglossus</taxon>
    </lineage>
</organism>
<keyword evidence="1" id="KW-1185">Reference proteome</keyword>
<dbReference type="Proteomes" id="UP000694865">
    <property type="component" value="Unplaced"/>
</dbReference>
<dbReference type="GeneID" id="100373182"/>
<dbReference type="PANTHER" id="PTHR46238:SF8">
    <property type="entry name" value="ENDONUCLEASE_EXONUCLEASE_PHOSPHATASE DOMAIN-CONTAINING PROTEIN"/>
    <property type="match status" value="1"/>
</dbReference>
<evidence type="ECO:0000313" key="1">
    <source>
        <dbReference type="Proteomes" id="UP000694865"/>
    </source>
</evidence>
<dbReference type="PANTHER" id="PTHR46238">
    <property type="entry name" value="REVERSE TRANSCRIPTASE DOMAIN-CONTAINING PROTEIN"/>
    <property type="match status" value="1"/>
</dbReference>
<name>A0ABM0MLH1_SACKO</name>